<keyword evidence="3" id="KW-1185">Reference proteome</keyword>
<dbReference type="Proteomes" id="UP001501521">
    <property type="component" value="Unassembled WGS sequence"/>
</dbReference>
<feature type="region of interest" description="Disordered" evidence="1">
    <location>
        <begin position="1"/>
        <end position="64"/>
    </location>
</feature>
<evidence type="ECO:0000313" key="3">
    <source>
        <dbReference type="Proteomes" id="UP001501521"/>
    </source>
</evidence>
<accession>A0ABP9FKV1</accession>
<evidence type="ECO:0000256" key="1">
    <source>
        <dbReference type="SAM" id="MobiDB-lite"/>
    </source>
</evidence>
<comment type="caution">
    <text evidence="2">The sequence shown here is derived from an EMBL/GenBank/DDBJ whole genome shotgun (WGS) entry which is preliminary data.</text>
</comment>
<proteinExistence type="predicted"/>
<organism evidence="2 3">
    <name type="scientific">Tessaracoccus lubricantis</name>
    <dbReference type="NCBI Taxonomy" id="545543"/>
    <lineage>
        <taxon>Bacteria</taxon>
        <taxon>Bacillati</taxon>
        <taxon>Actinomycetota</taxon>
        <taxon>Actinomycetes</taxon>
        <taxon>Propionibacteriales</taxon>
        <taxon>Propionibacteriaceae</taxon>
        <taxon>Tessaracoccus</taxon>
    </lineage>
</organism>
<evidence type="ECO:0000313" key="2">
    <source>
        <dbReference type="EMBL" id="GAA4905545.1"/>
    </source>
</evidence>
<feature type="compositionally biased region" description="Basic and acidic residues" evidence="1">
    <location>
        <begin position="10"/>
        <end position="35"/>
    </location>
</feature>
<sequence length="64" mass="6781">MEEGVPGEFRVIRGSEDVALPHRDGFAHPGRDHGHALPGPLDPRRADEDPAAHGAVGELDVSHA</sequence>
<gene>
    <name evidence="2" type="ORF">GCM10025789_26090</name>
</gene>
<reference evidence="3" key="1">
    <citation type="journal article" date="2019" name="Int. J. Syst. Evol. Microbiol.">
        <title>The Global Catalogue of Microorganisms (GCM) 10K type strain sequencing project: providing services to taxonomists for standard genome sequencing and annotation.</title>
        <authorList>
            <consortium name="The Broad Institute Genomics Platform"/>
            <consortium name="The Broad Institute Genome Sequencing Center for Infectious Disease"/>
            <person name="Wu L."/>
            <person name="Ma J."/>
        </authorList>
    </citation>
    <scope>NUCLEOTIDE SEQUENCE [LARGE SCALE GENOMIC DNA]</scope>
    <source>
        <strain evidence="3">JCM 19125</strain>
    </source>
</reference>
<dbReference type="EMBL" id="BAABLV010000038">
    <property type="protein sequence ID" value="GAA4905545.1"/>
    <property type="molecule type" value="Genomic_DNA"/>
</dbReference>
<name>A0ABP9FKV1_9ACTN</name>
<protein>
    <submittedName>
        <fullName evidence="2">Uncharacterized protein</fullName>
    </submittedName>
</protein>
<feature type="compositionally biased region" description="Basic and acidic residues" evidence="1">
    <location>
        <begin position="42"/>
        <end position="51"/>
    </location>
</feature>